<dbReference type="AlphaFoldDB" id="A0ABD2KC43"/>
<dbReference type="EMBL" id="JBICCN010000034">
    <property type="protein sequence ID" value="KAL3100225.1"/>
    <property type="molecule type" value="Genomic_DNA"/>
</dbReference>
<evidence type="ECO:0000256" key="1">
    <source>
        <dbReference type="SAM" id="MobiDB-lite"/>
    </source>
</evidence>
<proteinExistence type="predicted"/>
<organism evidence="2 3">
    <name type="scientific">Heterodera schachtii</name>
    <name type="common">Sugarbeet cyst nematode worm</name>
    <name type="synonym">Tylenchus schachtii</name>
    <dbReference type="NCBI Taxonomy" id="97005"/>
    <lineage>
        <taxon>Eukaryota</taxon>
        <taxon>Metazoa</taxon>
        <taxon>Ecdysozoa</taxon>
        <taxon>Nematoda</taxon>
        <taxon>Chromadorea</taxon>
        <taxon>Rhabditida</taxon>
        <taxon>Tylenchina</taxon>
        <taxon>Tylenchomorpha</taxon>
        <taxon>Tylenchoidea</taxon>
        <taxon>Heteroderidae</taxon>
        <taxon>Heteroderinae</taxon>
        <taxon>Heterodera</taxon>
    </lineage>
</organism>
<protein>
    <submittedName>
        <fullName evidence="2">Uncharacterized protein</fullName>
    </submittedName>
</protein>
<comment type="caution">
    <text evidence="2">The sequence shown here is derived from an EMBL/GenBank/DDBJ whole genome shotgun (WGS) entry which is preliminary data.</text>
</comment>
<feature type="region of interest" description="Disordered" evidence="1">
    <location>
        <begin position="1"/>
        <end position="40"/>
    </location>
</feature>
<evidence type="ECO:0000313" key="2">
    <source>
        <dbReference type="EMBL" id="KAL3100225.1"/>
    </source>
</evidence>
<evidence type="ECO:0000313" key="3">
    <source>
        <dbReference type="Proteomes" id="UP001620645"/>
    </source>
</evidence>
<name>A0ABD2KC43_HETSC</name>
<reference evidence="2 3" key="1">
    <citation type="submission" date="2024-10" db="EMBL/GenBank/DDBJ databases">
        <authorList>
            <person name="Kim D."/>
        </authorList>
    </citation>
    <scope>NUCLEOTIDE SEQUENCE [LARGE SCALE GENOMIC DNA]</scope>
    <source>
        <strain evidence="2">Taebaek</strain>
    </source>
</reference>
<feature type="compositionally biased region" description="Polar residues" evidence="1">
    <location>
        <begin position="1"/>
        <end position="11"/>
    </location>
</feature>
<gene>
    <name evidence="2" type="ORF">niasHS_000168</name>
</gene>
<dbReference type="Proteomes" id="UP001620645">
    <property type="component" value="Unassembled WGS sequence"/>
</dbReference>
<accession>A0ABD2KC43</accession>
<keyword evidence="3" id="KW-1185">Reference proteome</keyword>
<sequence>MSKPRNVQATKCPSLEMSKPRNVQASKCPSHEMSKPRNVQATKCPSLEMSIRATKSRKKRYLSDISNTTEEAVNFGVEVDESHAVITSDNVEQQTLNEAELSTDFDPHTTQEIAGDAQIAVAQAYANITNNGETVPVWEEEIFRAPHFPIPIWNMQSQATSALAHTNNGLEATHLHFMVSVITRHSRTLSVKLMKTPTDGWTLPDLSCSPFHLHVTKEIHHTGHRHYENFGGRKCNNNGEINQWPGDGDRVSAGNKPSPAGGPMAVILNGEFHRRISSMQAGTTQIPGFGQLYILDPVEAMEKRRNNPIFTEEKVKNEDDIVQGHELNEATLKLLVEMIQKHHPAAKAYKQAREQLQELLKKQNPEELRTYAPLSWHGLLEDDKIWDKTLAEAALSRWPDQMRWLFMSILVYGHPSNAVELWNKYKDQMYFPQGIITPAQRQAAELEALADLDWRLHSCFNLSCVHFGLPDPPNYCE</sequence>